<feature type="chain" id="PRO_5028937524" evidence="3">
    <location>
        <begin position="16"/>
        <end position="397"/>
    </location>
</feature>
<dbReference type="InterPro" id="IPR050645">
    <property type="entry name" value="Histidine_acid_phosphatase"/>
</dbReference>
<sequence>MLLVILLVLISVIQGDCEQDFKLQQVLILSRHNVRTPLSKNLANFTPKSWPSWKEKKSGYLTAKGALLEGFMGEYFKQWLQNEGLLDDACPNENSFFVYANTAQRTMASAYAFVDKAFPNCDIKIHNSSVTTDPIFNPVIHNRSAIFRQEAIEEMQTLLKSLHLNNSYRDLEDILDYKQSEYCLLEGKCDFITDKNKIFVNVGLKPNLEGPLKISKSVIDSFIMENYEGFPLKEVAWGQLINTKQWDLVLELSKGYHSTIFNTTLIARDLARPLLKYMRDILVNKHHRTTLLMGHDANIYTVLKALDIMPYSLKNQYEMTPAGGKLVFQRWVDNISGQGYVKIDYVYQATEQMRQGKSLSLKNPPEFTPLKLGGCKYVNGLCPWDEFVQLLDNLMEA</sequence>
<dbReference type="GeneID" id="113498675"/>
<dbReference type="InterPro" id="IPR000560">
    <property type="entry name" value="His_Pase_clade-2"/>
</dbReference>
<dbReference type="GO" id="GO:0003993">
    <property type="term" value="F:acid phosphatase activity"/>
    <property type="evidence" value="ECO:0007669"/>
    <property type="project" value="UniProtKB-EC"/>
</dbReference>
<dbReference type="PANTHER" id="PTHR11567">
    <property type="entry name" value="ACID PHOSPHATASE-RELATED"/>
    <property type="match status" value="1"/>
</dbReference>
<dbReference type="InParanoid" id="A0A7E5W1T0"/>
<gene>
    <name evidence="5" type="primary">LOC113498675</name>
</gene>
<dbReference type="InterPro" id="IPR029033">
    <property type="entry name" value="His_PPase_superfam"/>
</dbReference>
<evidence type="ECO:0000256" key="3">
    <source>
        <dbReference type="SAM" id="SignalP"/>
    </source>
</evidence>
<protein>
    <submittedName>
        <fullName evidence="5">Uncharacterized protein LOC113498675</fullName>
    </submittedName>
</protein>
<dbReference type="NCBIfam" id="NF007553">
    <property type="entry name" value="PRK10173.1"/>
    <property type="match status" value="1"/>
</dbReference>
<accession>A0A7E5W1T0</accession>
<dbReference type="CDD" id="cd07061">
    <property type="entry name" value="HP_HAP_like"/>
    <property type="match status" value="1"/>
</dbReference>
<dbReference type="Gene3D" id="3.40.50.1240">
    <property type="entry name" value="Phosphoglycerate mutase-like"/>
    <property type="match status" value="2"/>
</dbReference>
<dbReference type="PROSITE" id="PS00616">
    <property type="entry name" value="HIS_ACID_PHOSPHAT_1"/>
    <property type="match status" value="1"/>
</dbReference>
<reference evidence="5" key="1">
    <citation type="submission" date="2025-08" db="UniProtKB">
        <authorList>
            <consortium name="RefSeq"/>
        </authorList>
    </citation>
    <scope>IDENTIFICATION</scope>
</reference>
<comment type="catalytic activity">
    <reaction evidence="1">
        <text>a phosphate monoester + H2O = an alcohol + phosphate</text>
        <dbReference type="Rhea" id="RHEA:15017"/>
        <dbReference type="ChEBI" id="CHEBI:15377"/>
        <dbReference type="ChEBI" id="CHEBI:30879"/>
        <dbReference type="ChEBI" id="CHEBI:43474"/>
        <dbReference type="ChEBI" id="CHEBI:67140"/>
        <dbReference type="EC" id="3.1.3.2"/>
    </reaction>
</comment>
<keyword evidence="3" id="KW-0732">Signal</keyword>
<dbReference type="RefSeq" id="XP_026734588.1">
    <property type="nucleotide sequence ID" value="XM_026878787.1"/>
</dbReference>
<evidence type="ECO:0000256" key="2">
    <source>
        <dbReference type="ARBA" id="ARBA00005375"/>
    </source>
</evidence>
<dbReference type="Pfam" id="PF00328">
    <property type="entry name" value="His_Phos_2"/>
    <property type="match status" value="1"/>
</dbReference>
<dbReference type="GO" id="GO:0050308">
    <property type="term" value="F:sugar-phosphatase activity"/>
    <property type="evidence" value="ECO:0007669"/>
    <property type="project" value="TreeGrafter"/>
</dbReference>
<feature type="signal peptide" evidence="3">
    <location>
        <begin position="1"/>
        <end position="15"/>
    </location>
</feature>
<dbReference type="KEGG" id="tnl:113498675"/>
<proteinExistence type="inferred from homology"/>
<dbReference type="SUPFAM" id="SSF53254">
    <property type="entry name" value="Phosphoglycerate mutase-like"/>
    <property type="match status" value="1"/>
</dbReference>
<dbReference type="AlphaFoldDB" id="A0A7E5W1T0"/>
<dbReference type="PANTHER" id="PTHR11567:SF135">
    <property type="entry name" value="GLUCOSE-1-PHOSPHATASE"/>
    <property type="match status" value="1"/>
</dbReference>
<evidence type="ECO:0000313" key="5">
    <source>
        <dbReference type="RefSeq" id="XP_026734588.1"/>
    </source>
</evidence>
<organism evidence="4 5">
    <name type="scientific">Trichoplusia ni</name>
    <name type="common">Cabbage looper</name>
    <dbReference type="NCBI Taxonomy" id="7111"/>
    <lineage>
        <taxon>Eukaryota</taxon>
        <taxon>Metazoa</taxon>
        <taxon>Ecdysozoa</taxon>
        <taxon>Arthropoda</taxon>
        <taxon>Hexapoda</taxon>
        <taxon>Insecta</taxon>
        <taxon>Pterygota</taxon>
        <taxon>Neoptera</taxon>
        <taxon>Endopterygota</taxon>
        <taxon>Lepidoptera</taxon>
        <taxon>Glossata</taxon>
        <taxon>Ditrysia</taxon>
        <taxon>Noctuoidea</taxon>
        <taxon>Noctuidae</taxon>
        <taxon>Plusiinae</taxon>
        <taxon>Trichoplusia</taxon>
    </lineage>
</organism>
<dbReference type="Proteomes" id="UP000322000">
    <property type="component" value="Chromosome 11"/>
</dbReference>
<dbReference type="OrthoDB" id="75078at2759"/>
<name>A0A7E5W1T0_TRINI</name>
<dbReference type="InterPro" id="IPR033379">
    <property type="entry name" value="Acid_Pase_AS"/>
</dbReference>
<evidence type="ECO:0000256" key="1">
    <source>
        <dbReference type="ARBA" id="ARBA00000032"/>
    </source>
</evidence>
<evidence type="ECO:0000313" key="4">
    <source>
        <dbReference type="Proteomes" id="UP000322000"/>
    </source>
</evidence>
<keyword evidence="4" id="KW-1185">Reference proteome</keyword>
<comment type="similarity">
    <text evidence="2">Belongs to the histidine acid phosphatase family.</text>
</comment>